<reference evidence="2" key="1">
    <citation type="submission" date="2023-06" db="EMBL/GenBank/DDBJ databases">
        <title>Genome-scale phylogeny and comparative genomics of the fungal order Sordariales.</title>
        <authorList>
            <consortium name="Lawrence Berkeley National Laboratory"/>
            <person name="Hensen N."/>
            <person name="Bonometti L."/>
            <person name="Westerberg I."/>
            <person name="Brannstrom I.O."/>
            <person name="Guillou S."/>
            <person name="Cros-Aarteil S."/>
            <person name="Calhoun S."/>
            <person name="Haridas S."/>
            <person name="Kuo A."/>
            <person name="Mondo S."/>
            <person name="Pangilinan J."/>
            <person name="Riley R."/>
            <person name="Labutti K."/>
            <person name="Andreopoulos B."/>
            <person name="Lipzen A."/>
            <person name="Chen C."/>
            <person name="Yanf M."/>
            <person name="Daum C."/>
            <person name="Ng V."/>
            <person name="Clum A."/>
            <person name="Steindorff A."/>
            <person name="Ohm R."/>
            <person name="Martin F."/>
            <person name="Silar P."/>
            <person name="Natvig D."/>
            <person name="Lalanne C."/>
            <person name="Gautier V."/>
            <person name="Ament-Velasquez S.L."/>
            <person name="Kruys A."/>
            <person name="Hutchinson M.I."/>
            <person name="Powell A.J."/>
            <person name="Barry K."/>
            <person name="Miller A.N."/>
            <person name="Grigoriev I.V."/>
            <person name="Debuchy R."/>
            <person name="Gladieux P."/>
            <person name="Thoren M.H."/>
            <person name="Johannesson H."/>
        </authorList>
    </citation>
    <scope>NUCLEOTIDE SEQUENCE</scope>
    <source>
        <strain evidence="2">PSN4</strain>
    </source>
</reference>
<comment type="caution">
    <text evidence="2">The sequence shown here is derived from an EMBL/GenBank/DDBJ whole genome shotgun (WGS) entry which is preliminary data.</text>
</comment>
<evidence type="ECO:0000256" key="1">
    <source>
        <dbReference type="SAM" id="MobiDB-lite"/>
    </source>
</evidence>
<accession>A0AAJ0BHZ0</accession>
<feature type="compositionally biased region" description="Low complexity" evidence="1">
    <location>
        <begin position="371"/>
        <end position="382"/>
    </location>
</feature>
<evidence type="ECO:0000313" key="2">
    <source>
        <dbReference type="EMBL" id="KAK1758312.1"/>
    </source>
</evidence>
<feature type="region of interest" description="Disordered" evidence="1">
    <location>
        <begin position="1"/>
        <end position="116"/>
    </location>
</feature>
<feature type="compositionally biased region" description="Low complexity" evidence="1">
    <location>
        <begin position="244"/>
        <end position="255"/>
    </location>
</feature>
<protein>
    <submittedName>
        <fullName evidence="2">Uncharacterized protein</fullName>
    </submittedName>
</protein>
<feature type="region of interest" description="Disordered" evidence="1">
    <location>
        <begin position="237"/>
        <end position="258"/>
    </location>
</feature>
<feature type="compositionally biased region" description="Low complexity" evidence="1">
    <location>
        <begin position="400"/>
        <end position="422"/>
    </location>
</feature>
<feature type="compositionally biased region" description="Acidic residues" evidence="1">
    <location>
        <begin position="383"/>
        <end position="397"/>
    </location>
</feature>
<keyword evidence="3" id="KW-1185">Reference proteome</keyword>
<feature type="region of interest" description="Disordered" evidence="1">
    <location>
        <begin position="346"/>
        <end position="436"/>
    </location>
</feature>
<organism evidence="2 3">
    <name type="scientific">Echria macrotheca</name>
    <dbReference type="NCBI Taxonomy" id="438768"/>
    <lineage>
        <taxon>Eukaryota</taxon>
        <taxon>Fungi</taxon>
        <taxon>Dikarya</taxon>
        <taxon>Ascomycota</taxon>
        <taxon>Pezizomycotina</taxon>
        <taxon>Sordariomycetes</taxon>
        <taxon>Sordariomycetidae</taxon>
        <taxon>Sordariales</taxon>
        <taxon>Schizotheciaceae</taxon>
        <taxon>Echria</taxon>
    </lineage>
</organism>
<sequence length="457" mass="49602">MDNNSGNGPPVITAEPGPADSPSPTDSDRTLVASDVLPSDVPLPSSPNMPSESAPGPQTGHPDDDAVSSSSPRNSDDESHTPESQGIPMMNDALAQMSLQQHPEGNPSGPGTEHLGSLLYPASASWRRLPNPILTRQALQIREAVHRDPAALHAWEDFSTKNEESKSKEVLSRAAVPRMENDQILELLREKATTTAEEAQELAEAQEGYEWISEILERSMSEAKDCYEWMCSMFDEDSSSDGAQQQHHQQQQQQQHQDRTWSKQALWAAAFQCFRTSAREIADSLKLAQAQEKQRPRSSADYLRMLDKIEAAVRASVFNREPRMDDTDAYLREYGEHHVRVARLAKQAREEHGLATSTSSSSDDDEPKPTPDSSSSSSSSMPDDGEQQQCETDEQELEQGPTSALSPPAAPALIEAATTTTTTEEEDTETPGSGTAAVAETAEIAAAASLLELGGGK</sequence>
<dbReference type="AlphaFoldDB" id="A0AAJ0BHZ0"/>
<proteinExistence type="predicted"/>
<evidence type="ECO:0000313" key="3">
    <source>
        <dbReference type="Proteomes" id="UP001239445"/>
    </source>
</evidence>
<name>A0AAJ0BHZ0_9PEZI</name>
<feature type="compositionally biased region" description="Low complexity" evidence="1">
    <location>
        <begin position="34"/>
        <end position="43"/>
    </location>
</feature>
<dbReference type="EMBL" id="MU839829">
    <property type="protein sequence ID" value="KAK1758312.1"/>
    <property type="molecule type" value="Genomic_DNA"/>
</dbReference>
<dbReference type="Proteomes" id="UP001239445">
    <property type="component" value="Unassembled WGS sequence"/>
</dbReference>
<gene>
    <name evidence="2" type="ORF">QBC47DRAFT_399223</name>
</gene>